<reference evidence="2 3" key="1">
    <citation type="submission" date="2019-07" db="EMBL/GenBank/DDBJ databases">
        <title>New species of Amycolatopsis and Streptomyces.</title>
        <authorList>
            <person name="Duangmal K."/>
            <person name="Teo W.F.A."/>
            <person name="Lipun K."/>
        </authorList>
    </citation>
    <scope>NUCLEOTIDE SEQUENCE [LARGE SCALE GENOMIC DNA]</scope>
    <source>
        <strain evidence="2 3">TISTR 2346</strain>
    </source>
</reference>
<dbReference type="RefSeq" id="WP_152780099.1">
    <property type="nucleotide sequence ID" value="NZ_BAABEQ010000036.1"/>
</dbReference>
<dbReference type="InterPro" id="IPR002560">
    <property type="entry name" value="Transposase_DDE"/>
</dbReference>
<dbReference type="AlphaFoldDB" id="A0A5N8VY75"/>
<dbReference type="Pfam" id="PF01610">
    <property type="entry name" value="DDE_Tnp_ISL3"/>
    <property type="match status" value="1"/>
</dbReference>
<name>A0A5N8VY75_9ACTN</name>
<keyword evidence="3" id="KW-1185">Reference proteome</keyword>
<organism evidence="2 3">
    <name type="scientific">Streptomyces phyllanthi</name>
    <dbReference type="NCBI Taxonomy" id="1803180"/>
    <lineage>
        <taxon>Bacteria</taxon>
        <taxon>Bacillati</taxon>
        <taxon>Actinomycetota</taxon>
        <taxon>Actinomycetes</taxon>
        <taxon>Kitasatosporales</taxon>
        <taxon>Streptomycetaceae</taxon>
        <taxon>Streptomyces</taxon>
    </lineage>
</organism>
<accession>A0A5N8VY75</accession>
<sequence>MDRKTVRRYRNSPLDDLIASARDRGPGVLGPFHSYLQHRFKSGCTSSMKLYRERLAIGYTGGYHVVNRYVLAMRRGTTAPARTALSSPRTITSWIMRRQENLSPADRIAPDTVRCACPDIATADDLVRAFTDMLRHRRGHLLQDWIQKAEVTGPAPIGCFADYLRRDLPAVTAGLTLPYNSGIVEGHLNRIKTIKRQMYGRASFSLLRARIRIQP</sequence>
<gene>
    <name evidence="2" type="ORF">FNH04_03245</name>
</gene>
<dbReference type="Proteomes" id="UP000326979">
    <property type="component" value="Unassembled WGS sequence"/>
</dbReference>
<dbReference type="EMBL" id="VJZE01000010">
    <property type="protein sequence ID" value="MPY38988.1"/>
    <property type="molecule type" value="Genomic_DNA"/>
</dbReference>
<comment type="caution">
    <text evidence="2">The sequence shown here is derived from an EMBL/GenBank/DDBJ whole genome shotgun (WGS) entry which is preliminary data.</text>
</comment>
<dbReference type="PANTHER" id="PTHR33498:SF1">
    <property type="entry name" value="TRANSPOSASE FOR INSERTION SEQUENCE ELEMENT IS1557"/>
    <property type="match status" value="1"/>
</dbReference>
<dbReference type="InterPro" id="IPR047951">
    <property type="entry name" value="Transpos_ISL3"/>
</dbReference>
<feature type="domain" description="Transposase IS204/IS1001/IS1096/IS1165 DDE" evidence="1">
    <location>
        <begin position="70"/>
        <end position="211"/>
    </location>
</feature>
<evidence type="ECO:0000313" key="2">
    <source>
        <dbReference type="EMBL" id="MPY38988.1"/>
    </source>
</evidence>
<dbReference type="OrthoDB" id="3238779at2"/>
<dbReference type="PANTHER" id="PTHR33498">
    <property type="entry name" value="TRANSPOSASE FOR INSERTION SEQUENCE ELEMENT IS1557"/>
    <property type="match status" value="1"/>
</dbReference>
<proteinExistence type="predicted"/>
<protein>
    <submittedName>
        <fullName evidence="2">Transposase</fullName>
    </submittedName>
</protein>
<evidence type="ECO:0000259" key="1">
    <source>
        <dbReference type="Pfam" id="PF01610"/>
    </source>
</evidence>
<evidence type="ECO:0000313" key="3">
    <source>
        <dbReference type="Proteomes" id="UP000326979"/>
    </source>
</evidence>